<name>A0A942UQL6_9FIRM</name>
<dbReference type="Proteomes" id="UP000724672">
    <property type="component" value="Unassembled WGS sequence"/>
</dbReference>
<reference evidence="2" key="1">
    <citation type="submission" date="2019-12" db="EMBL/GenBank/DDBJ databases">
        <title>Clostridiaceae gen. nov. sp. nov., isolated from sediment in Xinjiang, China.</title>
        <authorList>
            <person name="Zhang R."/>
        </authorList>
    </citation>
    <scope>NUCLEOTIDE SEQUENCE</scope>
    <source>
        <strain evidence="2">D2Q-11</strain>
    </source>
</reference>
<keyword evidence="1" id="KW-0812">Transmembrane</keyword>
<feature type="transmembrane region" description="Helical" evidence="1">
    <location>
        <begin position="68"/>
        <end position="88"/>
    </location>
</feature>
<gene>
    <name evidence="2" type="ORF">GOQ27_02905</name>
</gene>
<comment type="caution">
    <text evidence="2">The sequence shown here is derived from an EMBL/GenBank/DDBJ whole genome shotgun (WGS) entry which is preliminary data.</text>
</comment>
<feature type="transmembrane region" description="Helical" evidence="1">
    <location>
        <begin position="27"/>
        <end position="47"/>
    </location>
</feature>
<organism evidence="2 3">
    <name type="scientific">Anaeromonas frigoriresistens</name>
    <dbReference type="NCBI Taxonomy" id="2683708"/>
    <lineage>
        <taxon>Bacteria</taxon>
        <taxon>Bacillati</taxon>
        <taxon>Bacillota</taxon>
        <taxon>Tissierellia</taxon>
        <taxon>Tissierellales</taxon>
        <taxon>Thermohalobacteraceae</taxon>
        <taxon>Anaeromonas</taxon>
    </lineage>
</organism>
<dbReference type="Pfam" id="PF04186">
    <property type="entry name" value="FxsA"/>
    <property type="match status" value="1"/>
</dbReference>
<dbReference type="PANTHER" id="PTHR35335:SF1">
    <property type="entry name" value="UPF0716 PROTEIN FXSA"/>
    <property type="match status" value="1"/>
</dbReference>
<evidence type="ECO:0000256" key="1">
    <source>
        <dbReference type="SAM" id="Phobius"/>
    </source>
</evidence>
<evidence type="ECO:0000313" key="2">
    <source>
        <dbReference type="EMBL" id="MBS4537393.1"/>
    </source>
</evidence>
<dbReference type="EMBL" id="WSFT01000016">
    <property type="protein sequence ID" value="MBS4537393.1"/>
    <property type="molecule type" value="Genomic_DNA"/>
</dbReference>
<protein>
    <submittedName>
        <fullName evidence="2">FxsA family protein</fullName>
    </submittedName>
</protein>
<keyword evidence="3" id="KW-1185">Reference proteome</keyword>
<proteinExistence type="predicted"/>
<dbReference type="RefSeq" id="WP_203365324.1">
    <property type="nucleotide sequence ID" value="NZ_WSFT01000016.1"/>
</dbReference>
<evidence type="ECO:0000313" key="3">
    <source>
        <dbReference type="Proteomes" id="UP000724672"/>
    </source>
</evidence>
<keyword evidence="1" id="KW-0472">Membrane</keyword>
<dbReference type="PANTHER" id="PTHR35335">
    <property type="entry name" value="UPF0716 PROTEIN FXSA"/>
    <property type="match status" value="1"/>
</dbReference>
<dbReference type="NCBIfam" id="NF008528">
    <property type="entry name" value="PRK11463.1-2"/>
    <property type="match status" value="1"/>
</dbReference>
<sequence>MLGKLILLFTLTPIVELYILFQIAKVTSFSATLLLVLLTGIAGAYLAKSEGKIIITRIKTEINQGRMPGNELINGLCVLIGGAFLLTPGILTDVVGFSLVIPMTRTIFKAYIKSKFESMIKEGQVHFYYNRRD</sequence>
<dbReference type="AlphaFoldDB" id="A0A942UQL6"/>
<dbReference type="InterPro" id="IPR007313">
    <property type="entry name" value="FxsA"/>
</dbReference>
<dbReference type="GO" id="GO:0016020">
    <property type="term" value="C:membrane"/>
    <property type="evidence" value="ECO:0007669"/>
    <property type="project" value="InterPro"/>
</dbReference>
<keyword evidence="1" id="KW-1133">Transmembrane helix</keyword>
<accession>A0A942UQL6</accession>